<dbReference type="OrthoDB" id="5377213at2759"/>
<feature type="compositionally biased region" description="Polar residues" evidence="1">
    <location>
        <begin position="198"/>
        <end position="212"/>
    </location>
</feature>
<evidence type="ECO:0000256" key="1">
    <source>
        <dbReference type="SAM" id="MobiDB-lite"/>
    </source>
</evidence>
<evidence type="ECO:0000313" key="2">
    <source>
        <dbReference type="EMBL" id="KZZ99115.1"/>
    </source>
</evidence>
<dbReference type="AlphaFoldDB" id="A0A168ESZ5"/>
<feature type="region of interest" description="Disordered" evidence="1">
    <location>
        <begin position="360"/>
        <end position="396"/>
    </location>
</feature>
<name>A0A168ESZ5_9HYPO</name>
<feature type="compositionally biased region" description="Polar residues" evidence="1">
    <location>
        <begin position="221"/>
        <end position="233"/>
    </location>
</feature>
<organism evidence="2 3">
    <name type="scientific">Moelleriella libera RCEF 2490</name>
    <dbReference type="NCBI Taxonomy" id="1081109"/>
    <lineage>
        <taxon>Eukaryota</taxon>
        <taxon>Fungi</taxon>
        <taxon>Dikarya</taxon>
        <taxon>Ascomycota</taxon>
        <taxon>Pezizomycotina</taxon>
        <taxon>Sordariomycetes</taxon>
        <taxon>Hypocreomycetidae</taxon>
        <taxon>Hypocreales</taxon>
        <taxon>Clavicipitaceae</taxon>
        <taxon>Moelleriella</taxon>
    </lineage>
</organism>
<dbReference type="EMBL" id="AZGY01000004">
    <property type="protein sequence ID" value="KZZ99115.1"/>
    <property type="molecule type" value="Genomic_DNA"/>
</dbReference>
<dbReference type="STRING" id="1081109.A0A168ESZ5"/>
<accession>A0A168ESZ5</accession>
<sequence length="478" mass="51940">MVSTQLHSGVFGHSTGKTSKSRSRTVVKPILKKLHSQDSSLDLDRGWDDQPSPCFPAGTGLGTYEGDGIVWAGRDWAFGDGLGMAGDTAAATAGAGGMAGAMSTTAAARAKYSHTRSISAASYASSIATSASGRNGGTFVHPFQQTPQTSTPPLSYTNSRPSFDNNAITTTGYSPTITEHDDDDDHQRHEDDVDPYPSLNSTSSALRPSYFQQPGHRRPSLASQRTNSLSDVSQPLRIPTTRSDSAQTRLFASASVNHSKSELDSSLPSTFLADSPLSSTVPRASTASGLSRLQTNVASSPTAPVSPLRSSFEMSGFRIRSRSEVDTATHQEHVREARRKFDAKERVKNEKYDRELLRKQERAESRVAHRMEKSQGRLRKGSAGNGSLSGSAMSSGTDLRTLSSRMHLAGFDEAHEKTDFAAYGYDTIYPEHTAPQRVDNVQFTSSPKRNKTAKHRTVGLWTAFMLWLRTRLLKLGRH</sequence>
<comment type="caution">
    <text evidence="2">The sequence shown here is derived from an EMBL/GenBank/DDBJ whole genome shotgun (WGS) entry which is preliminary data.</text>
</comment>
<feature type="region of interest" description="Disordered" evidence="1">
    <location>
        <begin position="136"/>
        <end position="245"/>
    </location>
</feature>
<protein>
    <submittedName>
        <fullName evidence="2">Uncharacterized protein</fullName>
    </submittedName>
</protein>
<keyword evidence="3" id="KW-1185">Reference proteome</keyword>
<feature type="compositionally biased region" description="Low complexity" evidence="1">
    <location>
        <begin position="381"/>
        <end position="396"/>
    </location>
</feature>
<gene>
    <name evidence="2" type="ORF">AAL_02666</name>
</gene>
<proteinExistence type="predicted"/>
<feature type="region of interest" description="Disordered" evidence="1">
    <location>
        <begin position="1"/>
        <end position="25"/>
    </location>
</feature>
<feature type="compositionally biased region" description="Low complexity" evidence="1">
    <location>
        <begin position="144"/>
        <end position="153"/>
    </location>
</feature>
<feature type="compositionally biased region" description="Polar residues" evidence="1">
    <location>
        <begin position="154"/>
        <end position="177"/>
    </location>
</feature>
<dbReference type="Proteomes" id="UP000078544">
    <property type="component" value="Unassembled WGS sequence"/>
</dbReference>
<feature type="compositionally biased region" description="Basic and acidic residues" evidence="1">
    <location>
        <begin position="360"/>
        <end position="375"/>
    </location>
</feature>
<evidence type="ECO:0000313" key="3">
    <source>
        <dbReference type="Proteomes" id="UP000078544"/>
    </source>
</evidence>
<reference evidence="2 3" key="1">
    <citation type="journal article" date="2016" name="Genome Biol. Evol.">
        <title>Divergent and convergent evolution of fungal pathogenicity.</title>
        <authorList>
            <person name="Shang Y."/>
            <person name="Xiao G."/>
            <person name="Zheng P."/>
            <person name="Cen K."/>
            <person name="Zhan S."/>
            <person name="Wang C."/>
        </authorList>
    </citation>
    <scope>NUCLEOTIDE SEQUENCE [LARGE SCALE GENOMIC DNA]</scope>
    <source>
        <strain evidence="2 3">RCEF 2490</strain>
    </source>
</reference>